<dbReference type="EMBL" id="JARAOO010000007">
    <property type="protein sequence ID" value="KAJ7961704.1"/>
    <property type="molecule type" value="Genomic_DNA"/>
</dbReference>
<dbReference type="AlphaFoldDB" id="A0AAD7LP12"/>
<reference evidence="2" key="1">
    <citation type="journal article" date="2023" name="Science">
        <title>Elucidation of the pathway for biosynthesis of saponin adjuvants from the soapbark tree.</title>
        <authorList>
            <person name="Reed J."/>
            <person name="Orme A."/>
            <person name="El-Demerdash A."/>
            <person name="Owen C."/>
            <person name="Martin L.B.B."/>
            <person name="Misra R.C."/>
            <person name="Kikuchi S."/>
            <person name="Rejzek M."/>
            <person name="Martin A.C."/>
            <person name="Harkess A."/>
            <person name="Leebens-Mack J."/>
            <person name="Louveau T."/>
            <person name="Stephenson M.J."/>
            <person name="Osbourn A."/>
        </authorList>
    </citation>
    <scope>NUCLEOTIDE SEQUENCE</scope>
    <source>
        <strain evidence="2">S10</strain>
    </source>
</reference>
<name>A0AAD7LP12_QUISA</name>
<gene>
    <name evidence="2" type="ORF">O6P43_017019</name>
</gene>
<evidence type="ECO:0000256" key="1">
    <source>
        <dbReference type="SAM" id="MobiDB-lite"/>
    </source>
</evidence>
<comment type="caution">
    <text evidence="2">The sequence shown here is derived from an EMBL/GenBank/DDBJ whole genome shotgun (WGS) entry which is preliminary data.</text>
</comment>
<protein>
    <submittedName>
        <fullName evidence="2">Uncharacterized protein</fullName>
    </submittedName>
</protein>
<feature type="region of interest" description="Disordered" evidence="1">
    <location>
        <begin position="1"/>
        <end position="40"/>
    </location>
</feature>
<dbReference type="Proteomes" id="UP001163823">
    <property type="component" value="Chromosome 7"/>
</dbReference>
<organism evidence="2 3">
    <name type="scientific">Quillaja saponaria</name>
    <name type="common">Soap bark tree</name>
    <dbReference type="NCBI Taxonomy" id="32244"/>
    <lineage>
        <taxon>Eukaryota</taxon>
        <taxon>Viridiplantae</taxon>
        <taxon>Streptophyta</taxon>
        <taxon>Embryophyta</taxon>
        <taxon>Tracheophyta</taxon>
        <taxon>Spermatophyta</taxon>
        <taxon>Magnoliopsida</taxon>
        <taxon>eudicotyledons</taxon>
        <taxon>Gunneridae</taxon>
        <taxon>Pentapetalae</taxon>
        <taxon>rosids</taxon>
        <taxon>fabids</taxon>
        <taxon>Fabales</taxon>
        <taxon>Quillajaceae</taxon>
        <taxon>Quillaja</taxon>
    </lineage>
</organism>
<sequence>MRKGLQDHSCRSPARTHRRDHLARSPVWTHGGDHLARSPTLTNSTLTLAPSVRNSYDLNFLTSTELSISLSRQINVPSFVFAL</sequence>
<feature type="compositionally biased region" description="Basic and acidic residues" evidence="1">
    <location>
        <begin position="1"/>
        <end position="10"/>
    </location>
</feature>
<proteinExistence type="predicted"/>
<evidence type="ECO:0000313" key="2">
    <source>
        <dbReference type="EMBL" id="KAJ7961704.1"/>
    </source>
</evidence>
<dbReference type="KEGG" id="qsa:O6P43_017019"/>
<accession>A0AAD7LP12</accession>
<keyword evidence="3" id="KW-1185">Reference proteome</keyword>
<evidence type="ECO:0000313" key="3">
    <source>
        <dbReference type="Proteomes" id="UP001163823"/>
    </source>
</evidence>